<keyword evidence="2" id="KW-1185">Reference proteome</keyword>
<name>A0A512RMQ0_9BACT</name>
<comment type="caution">
    <text evidence="1">The sequence shown here is derived from an EMBL/GenBank/DDBJ whole genome shotgun (WGS) entry which is preliminary data.</text>
</comment>
<reference evidence="1 2" key="1">
    <citation type="submission" date="2019-07" db="EMBL/GenBank/DDBJ databases">
        <title>Whole genome shotgun sequence of Chitinophaga cymbidii NBRC 109752.</title>
        <authorList>
            <person name="Hosoyama A."/>
            <person name="Uohara A."/>
            <person name="Ohji S."/>
            <person name="Ichikawa N."/>
        </authorList>
    </citation>
    <scope>NUCLEOTIDE SEQUENCE [LARGE SCALE GENOMIC DNA]</scope>
    <source>
        <strain evidence="1 2">NBRC 109752</strain>
    </source>
</reference>
<dbReference type="OrthoDB" id="677769at2"/>
<dbReference type="Proteomes" id="UP000321436">
    <property type="component" value="Unassembled WGS sequence"/>
</dbReference>
<accession>A0A512RMQ0</accession>
<evidence type="ECO:0000313" key="1">
    <source>
        <dbReference type="EMBL" id="GEP96984.1"/>
    </source>
</evidence>
<evidence type="ECO:0000313" key="2">
    <source>
        <dbReference type="Proteomes" id="UP000321436"/>
    </source>
</evidence>
<dbReference type="PROSITE" id="PS51257">
    <property type="entry name" value="PROKAR_LIPOPROTEIN"/>
    <property type="match status" value="1"/>
</dbReference>
<sequence length="134" mass="14753">MKPFNISSLLAAILIAACTFVSCKKDKDGPAPGEIMEGNWNGLYAEDNDDPAFYFELVIHRDGTLQVKSGNPADPYVMPGTWSLNKDVFKAVYHDQDAYMNLTAKLDGAKKKLSGNWGYGKEIPDSGNFLVTKE</sequence>
<dbReference type="EMBL" id="BKAU01000004">
    <property type="protein sequence ID" value="GEP96984.1"/>
    <property type="molecule type" value="Genomic_DNA"/>
</dbReference>
<dbReference type="RefSeq" id="WP_146864134.1">
    <property type="nucleotide sequence ID" value="NZ_BKAU01000004.1"/>
</dbReference>
<protein>
    <recommendedName>
        <fullName evidence="3">Lipocalin-like domain-containing protein</fullName>
    </recommendedName>
</protein>
<gene>
    <name evidence="1" type="ORF">CCY01nite_32440</name>
</gene>
<evidence type="ECO:0008006" key="3">
    <source>
        <dbReference type="Google" id="ProtNLM"/>
    </source>
</evidence>
<dbReference type="AlphaFoldDB" id="A0A512RMQ0"/>
<organism evidence="1 2">
    <name type="scientific">Chitinophaga cymbidii</name>
    <dbReference type="NCBI Taxonomy" id="1096750"/>
    <lineage>
        <taxon>Bacteria</taxon>
        <taxon>Pseudomonadati</taxon>
        <taxon>Bacteroidota</taxon>
        <taxon>Chitinophagia</taxon>
        <taxon>Chitinophagales</taxon>
        <taxon>Chitinophagaceae</taxon>
        <taxon>Chitinophaga</taxon>
    </lineage>
</organism>
<proteinExistence type="predicted"/>